<evidence type="ECO:0000313" key="8">
    <source>
        <dbReference type="EMBL" id="CAD7079600.1"/>
    </source>
</evidence>
<feature type="domain" description="Hcy-binding" evidence="7">
    <location>
        <begin position="1"/>
        <end position="318"/>
    </location>
</feature>
<feature type="binding site" evidence="6">
    <location>
        <position position="303"/>
    </location>
    <ligand>
        <name>Zn(2+)</name>
        <dbReference type="ChEBI" id="CHEBI:29105"/>
    </ligand>
</feature>
<dbReference type="SUPFAM" id="SSF82282">
    <property type="entry name" value="Homocysteine S-methyltransferase"/>
    <property type="match status" value="1"/>
</dbReference>
<dbReference type="GO" id="GO:0009086">
    <property type="term" value="P:methionine biosynthetic process"/>
    <property type="evidence" value="ECO:0007669"/>
    <property type="project" value="TreeGrafter"/>
</dbReference>
<dbReference type="InterPro" id="IPR036589">
    <property type="entry name" value="HCY_dom_sf"/>
</dbReference>
<name>A0A7R8UF80_HERIL</name>
<evidence type="ECO:0000256" key="2">
    <source>
        <dbReference type="ARBA" id="ARBA00022679"/>
    </source>
</evidence>
<feature type="binding site" evidence="6">
    <location>
        <position position="304"/>
    </location>
    <ligand>
        <name>Zn(2+)</name>
        <dbReference type="ChEBI" id="CHEBI:29105"/>
    </ligand>
</feature>
<keyword evidence="9" id="KW-1185">Reference proteome</keyword>
<dbReference type="AlphaFoldDB" id="A0A7R8UF80"/>
<dbReference type="GO" id="GO:0046872">
    <property type="term" value="F:metal ion binding"/>
    <property type="evidence" value="ECO:0007669"/>
    <property type="project" value="UniProtKB-KW"/>
</dbReference>
<dbReference type="GO" id="GO:0033528">
    <property type="term" value="P:S-methylmethionine cycle"/>
    <property type="evidence" value="ECO:0007669"/>
    <property type="project" value="TreeGrafter"/>
</dbReference>
<evidence type="ECO:0000256" key="5">
    <source>
        <dbReference type="ARBA" id="ARBA00034478"/>
    </source>
</evidence>
<protein>
    <recommendedName>
        <fullName evidence="7">Hcy-binding domain-containing protein</fullName>
    </recommendedName>
</protein>
<gene>
    <name evidence="8" type="ORF">HERILL_LOCUS2811</name>
</gene>
<dbReference type="InParanoid" id="A0A7R8UF80"/>
<organism evidence="8 9">
    <name type="scientific">Hermetia illucens</name>
    <name type="common">Black soldier fly</name>
    <dbReference type="NCBI Taxonomy" id="343691"/>
    <lineage>
        <taxon>Eukaryota</taxon>
        <taxon>Metazoa</taxon>
        <taxon>Ecdysozoa</taxon>
        <taxon>Arthropoda</taxon>
        <taxon>Hexapoda</taxon>
        <taxon>Insecta</taxon>
        <taxon>Pterygota</taxon>
        <taxon>Neoptera</taxon>
        <taxon>Endopterygota</taxon>
        <taxon>Diptera</taxon>
        <taxon>Brachycera</taxon>
        <taxon>Stratiomyomorpha</taxon>
        <taxon>Stratiomyidae</taxon>
        <taxon>Hermetiinae</taxon>
        <taxon>Hermetia</taxon>
    </lineage>
</organism>
<dbReference type="PROSITE" id="PS50970">
    <property type="entry name" value="HCY"/>
    <property type="match status" value="1"/>
</dbReference>
<evidence type="ECO:0000256" key="6">
    <source>
        <dbReference type="PROSITE-ProRule" id="PRU00333"/>
    </source>
</evidence>
<evidence type="ECO:0000256" key="1">
    <source>
        <dbReference type="ARBA" id="ARBA00022603"/>
    </source>
</evidence>
<keyword evidence="4 6" id="KW-0862">Zinc</keyword>
<dbReference type="PANTHER" id="PTHR46015">
    <property type="entry name" value="ZGC:172121"/>
    <property type="match status" value="1"/>
</dbReference>
<dbReference type="Proteomes" id="UP000594454">
    <property type="component" value="Chromosome 1"/>
</dbReference>
<dbReference type="InterPro" id="IPR003726">
    <property type="entry name" value="HCY_dom"/>
</dbReference>
<evidence type="ECO:0000256" key="4">
    <source>
        <dbReference type="ARBA" id="ARBA00022833"/>
    </source>
</evidence>
<evidence type="ECO:0000259" key="7">
    <source>
        <dbReference type="PROSITE" id="PS50970"/>
    </source>
</evidence>
<reference evidence="8 9" key="1">
    <citation type="submission" date="2020-11" db="EMBL/GenBank/DDBJ databases">
        <authorList>
            <person name="Wallbank WR R."/>
            <person name="Pardo Diaz C."/>
            <person name="Kozak K."/>
            <person name="Martin S."/>
            <person name="Jiggins C."/>
            <person name="Moest M."/>
            <person name="Warren A I."/>
            <person name="Generalovic N T."/>
            <person name="Byers J.R.P. K."/>
            <person name="Montejo-Kovacevich G."/>
            <person name="Yen C E."/>
        </authorList>
    </citation>
    <scope>NUCLEOTIDE SEQUENCE [LARGE SCALE GENOMIC DNA]</scope>
</reference>
<accession>A0A7R8UF80</accession>
<keyword evidence="1 6" id="KW-0489">Methyltransferase</keyword>
<dbReference type="PANTHER" id="PTHR46015:SF1">
    <property type="entry name" value="HOMOCYSTEINE S-METHYLTRANSFERASE-LIKE ISOFORM 1"/>
    <property type="match status" value="1"/>
</dbReference>
<evidence type="ECO:0000313" key="9">
    <source>
        <dbReference type="Proteomes" id="UP000594454"/>
    </source>
</evidence>
<dbReference type="OrthoDB" id="261426at2759"/>
<comment type="pathway">
    <text evidence="5">Amino-acid biosynthesis; L-methionine biosynthesis via de novo pathway.</text>
</comment>
<evidence type="ECO:0000256" key="3">
    <source>
        <dbReference type="ARBA" id="ARBA00022723"/>
    </source>
</evidence>
<dbReference type="GO" id="GO:0008898">
    <property type="term" value="F:S-adenosylmethionine-homocysteine S-methyltransferase activity"/>
    <property type="evidence" value="ECO:0007669"/>
    <property type="project" value="TreeGrafter"/>
</dbReference>
<dbReference type="OMA" id="IRTWVEL"/>
<comment type="cofactor">
    <cofactor evidence="6">
        <name>Zn(2+)</name>
        <dbReference type="ChEBI" id="CHEBI:29105"/>
    </cofactor>
</comment>
<keyword evidence="3 6" id="KW-0479">Metal-binding</keyword>
<dbReference type="Gene3D" id="3.20.20.330">
    <property type="entry name" value="Homocysteine-binding-like domain"/>
    <property type="match status" value="1"/>
</dbReference>
<dbReference type="GO" id="GO:0032259">
    <property type="term" value="P:methylation"/>
    <property type="evidence" value="ECO:0007669"/>
    <property type="project" value="UniProtKB-KW"/>
</dbReference>
<dbReference type="Pfam" id="PF02574">
    <property type="entry name" value="S-methyl_trans"/>
    <property type="match status" value="1"/>
</dbReference>
<keyword evidence="2 6" id="KW-0808">Transferase</keyword>
<dbReference type="NCBIfam" id="NF007020">
    <property type="entry name" value="PRK09485.1"/>
    <property type="match status" value="1"/>
</dbReference>
<proteinExistence type="predicted"/>
<dbReference type="EMBL" id="LR899009">
    <property type="protein sequence ID" value="CAD7079600.1"/>
    <property type="molecule type" value="Genomic_DNA"/>
</dbReference>
<dbReference type="InterPro" id="IPR051486">
    <property type="entry name" value="Hcy_S-methyltransferase"/>
</dbReference>
<feature type="binding site" evidence="6">
    <location>
        <position position="235"/>
    </location>
    <ligand>
        <name>Zn(2+)</name>
        <dbReference type="ChEBI" id="CHEBI:29105"/>
    </ligand>
</feature>
<sequence length="323" mass="36076">MNKILVKNSGFAEQLVKYGGDHVEGDPLWCARFNATNPEAVIRAYLDNLEDGADIINTNTYQASIPGYMQYLSLTREESVDLLIKTVKLAHTARDKWLSKIGKTLKETNGLPFISGAIGPYGAHLHNGSEYTGDYADKIDANTLKDYHKVQIDAILAGGIDILEIETIPCRAEAEALIELLCQDYPEVKFWFSLQCKDDKSLAHGEPFSEVCQMIWEYLKKRNLTKNCYGIGVNCVKPKNVTPLFKSVNGNKSPEEQIPLVVFPTSGETYEEGKGWIKKGDILPIESFIPEWVSLGMKIIGGCCRTDTKDTQKFKNVVESLNK</sequence>